<keyword evidence="2" id="KW-1133">Transmembrane helix</keyword>
<keyword evidence="2" id="KW-0472">Membrane</keyword>
<dbReference type="AlphaFoldDB" id="A0AAW9KDG3"/>
<dbReference type="EMBL" id="WNUR01001314">
    <property type="protein sequence ID" value="MDZ7543551.1"/>
    <property type="molecule type" value="Genomic_DNA"/>
</dbReference>
<feature type="transmembrane region" description="Helical" evidence="2">
    <location>
        <begin position="44"/>
        <end position="62"/>
    </location>
</feature>
<gene>
    <name evidence="3" type="ORF">GNF83_20760</name>
</gene>
<feature type="transmembrane region" description="Helical" evidence="2">
    <location>
        <begin position="83"/>
        <end position="103"/>
    </location>
</feature>
<feature type="transmembrane region" description="Helical" evidence="2">
    <location>
        <begin position="109"/>
        <end position="129"/>
    </location>
</feature>
<feature type="non-terminal residue" evidence="3">
    <location>
        <position position="143"/>
    </location>
</feature>
<dbReference type="PANTHER" id="PTHR13929:SF0">
    <property type="entry name" value="UBIA PRENYLTRANSFERASE DOMAIN-CONTAINING PROTEIN 1"/>
    <property type="match status" value="1"/>
</dbReference>
<evidence type="ECO:0000256" key="1">
    <source>
        <dbReference type="ARBA" id="ARBA00022679"/>
    </source>
</evidence>
<comment type="caution">
    <text evidence="3">The sequence shown here is derived from an EMBL/GenBank/DDBJ whole genome shotgun (WGS) entry which is preliminary data.</text>
</comment>
<evidence type="ECO:0000313" key="3">
    <source>
        <dbReference type="EMBL" id="MDZ7543551.1"/>
    </source>
</evidence>
<keyword evidence="2" id="KW-0812">Transmembrane</keyword>
<dbReference type="GO" id="GO:0042371">
    <property type="term" value="P:vitamin K biosynthetic process"/>
    <property type="evidence" value="ECO:0007669"/>
    <property type="project" value="TreeGrafter"/>
</dbReference>
<evidence type="ECO:0000256" key="2">
    <source>
        <dbReference type="SAM" id="Phobius"/>
    </source>
</evidence>
<protein>
    <submittedName>
        <fullName evidence="3">1,4-dihydroxy-2-naphthoate polyprenyltransferase</fullName>
    </submittedName>
</protein>
<dbReference type="GO" id="GO:0004659">
    <property type="term" value="F:prenyltransferase activity"/>
    <property type="evidence" value="ECO:0007669"/>
    <property type="project" value="InterPro"/>
</dbReference>
<feature type="non-terminal residue" evidence="3">
    <location>
        <position position="1"/>
    </location>
</feature>
<organism evidence="3 4">
    <name type="scientific">Clostridium perfringens</name>
    <dbReference type="NCBI Taxonomy" id="1502"/>
    <lineage>
        <taxon>Bacteria</taxon>
        <taxon>Bacillati</taxon>
        <taxon>Bacillota</taxon>
        <taxon>Clostridia</taxon>
        <taxon>Eubacteriales</taxon>
        <taxon>Clostridiaceae</taxon>
        <taxon>Clostridium</taxon>
    </lineage>
</organism>
<dbReference type="Proteomes" id="UP001288944">
    <property type="component" value="Unassembled WGS sequence"/>
</dbReference>
<name>A0AAW9KDG3_CLOPF</name>
<dbReference type="PANTHER" id="PTHR13929">
    <property type="entry name" value="1,4-DIHYDROXY-2-NAPHTHOATE OCTAPRENYLTRANSFERASE"/>
    <property type="match status" value="1"/>
</dbReference>
<reference evidence="3" key="1">
    <citation type="submission" date="2019-11" db="EMBL/GenBank/DDBJ databases">
        <title>Characterization of Clostridium perfringens isolates from swine manure treated agricultural soils.</title>
        <authorList>
            <person name="Wushke S.T."/>
        </authorList>
    </citation>
    <scope>NUCLEOTIDE SEQUENCE</scope>
    <source>
        <strain evidence="3">X62</strain>
    </source>
</reference>
<dbReference type="CDD" id="cd13962">
    <property type="entry name" value="PT_UbiA_UBIAD1"/>
    <property type="match status" value="1"/>
</dbReference>
<evidence type="ECO:0000313" key="4">
    <source>
        <dbReference type="Proteomes" id="UP001288944"/>
    </source>
</evidence>
<dbReference type="InterPro" id="IPR026046">
    <property type="entry name" value="UBIAD1"/>
</dbReference>
<accession>A0AAW9KDG3</accession>
<dbReference type="GO" id="GO:0009234">
    <property type="term" value="P:menaquinone biosynthetic process"/>
    <property type="evidence" value="ECO:0007669"/>
    <property type="project" value="TreeGrafter"/>
</dbReference>
<keyword evidence="1" id="KW-0808">Transferase</keyword>
<proteinExistence type="predicted"/>
<sequence>MFSGLFMGFGIIFIAAFIHLKPEHMMVLIYQYGFVDIFINLKEILLIFLISIPAGIGIGNIMRANNICDMDEDIMNKRYTLPIYIGKANALRLFRLSYIVAYLDLAVYLYLQVYPLLLVLPLLTVVPVWKNVKQFMEKQTKAE</sequence>